<dbReference type="PROSITE" id="PS50104">
    <property type="entry name" value="TIR"/>
    <property type="match status" value="1"/>
</dbReference>
<dbReference type="GO" id="GO:0005886">
    <property type="term" value="C:plasma membrane"/>
    <property type="evidence" value="ECO:0007669"/>
    <property type="project" value="TreeGrafter"/>
</dbReference>
<keyword evidence="3" id="KW-0732">Signal</keyword>
<gene>
    <name evidence="8" type="ORF">DCW74_09080</name>
</gene>
<proteinExistence type="predicted"/>
<comment type="caution">
    <text evidence="8">The sequence shown here is derived from an EMBL/GenBank/DDBJ whole genome shotgun (WGS) entry which is preliminary data.</text>
</comment>
<dbReference type="Gene3D" id="1.25.40.10">
    <property type="entry name" value="Tetratricopeptide repeat domain"/>
    <property type="match status" value="2"/>
</dbReference>
<evidence type="ECO:0000313" key="8">
    <source>
        <dbReference type="EMBL" id="HAW75872.1"/>
    </source>
</evidence>
<dbReference type="Proteomes" id="UP000263517">
    <property type="component" value="Unassembled WGS sequence"/>
</dbReference>
<dbReference type="SMART" id="SM00028">
    <property type="entry name" value="TPR"/>
    <property type="match status" value="3"/>
</dbReference>
<sequence length="831" mass="94319">MKAFLSHSSIDKEFVREIANKLGRLNCVFDERSFSSGDNFKSAIEDNLENSSIFIFFATRDSLQSFWCSFEIEEAFYSQLKSKIDNAIVYVLDEGVSLDLLPHWLKKSLIKNESSPAVIARDIKHHLDVQADEFQRPIFLGRGSEREELEECLNPFDGSKNPKVISIFGLPGVGRKSLIKSSIKELYSLKKYVEIELDSGESANSLCAKLADVIEPYSCQEELKDIVDEIMSLSEVEAISRSIVNINNIVKSGELPLFIDMGGILKNNGCIYSFVNEIIDGIEKSDDAYLVLVLTRRVSRDNIKDIQAISIEQLSNKSTSQLLMGLSRRAQLTIEPKDIRELTEYIAGYPPAASFAIKQASIYGIDALMSDKSKLAQFSQKRFINHIQDHDLTKSDEKVLQALSGYSPLPLKALLALYGESDAIAHDRIYEMIDCSLIRVEDGQLYKIADPIKGSVNGVFGFADISDLKVISSHLKDYISNAPDTKKLDLSRVLFRLGYYLGDKEASESGIHLNSDYIKMLESAYHQRKYKEAIKLGYEALEYNPEDATTRTFLIKALVQDERWAAAQEQIDDLYPVDDYRNVYFLQGFLERKRGNIKDAIKAYSEAEKHRRKGFALFRELSHCYLMDNNLQDANTYIMKALSIQPNNDQVIDMAAKIAIKNKDEKTAEEYINRLELLDTPEHYNLRLSAFHMAFQRFDLAVNAAREAVNNGGSRFFSGRVQLVKSLTKNKDFTEAEQEMSVLNSDFPKTKNDVRLSLECMLALEKKDAKTALALTDNFQDKSCHQYKGIRRSCLQSLSKSTAIEYAKRKEYKSELSHLNSYIYSLEDVDS</sequence>
<comment type="subcellular location">
    <subcellularLocation>
        <location evidence="1">Membrane</location>
    </subcellularLocation>
</comment>
<accession>A0A350P3K5</accession>
<reference evidence="8 9" key="1">
    <citation type="journal article" date="2018" name="Nat. Biotechnol.">
        <title>A standardized bacterial taxonomy based on genome phylogeny substantially revises the tree of life.</title>
        <authorList>
            <person name="Parks D.H."/>
            <person name="Chuvochina M."/>
            <person name="Waite D.W."/>
            <person name="Rinke C."/>
            <person name="Skarshewski A."/>
            <person name="Chaumeil P.A."/>
            <person name="Hugenholtz P."/>
        </authorList>
    </citation>
    <scope>NUCLEOTIDE SEQUENCE [LARGE SCALE GENOMIC DNA]</scope>
    <source>
        <strain evidence="8">UBA11978</strain>
    </source>
</reference>
<evidence type="ECO:0000256" key="3">
    <source>
        <dbReference type="ARBA" id="ARBA00022729"/>
    </source>
</evidence>
<dbReference type="InterPro" id="IPR011990">
    <property type="entry name" value="TPR-like_helical_dom_sf"/>
</dbReference>
<keyword evidence="4" id="KW-1133">Transmembrane helix</keyword>
<feature type="repeat" description="TPR" evidence="6">
    <location>
        <begin position="615"/>
        <end position="648"/>
    </location>
</feature>
<evidence type="ECO:0000256" key="1">
    <source>
        <dbReference type="ARBA" id="ARBA00004370"/>
    </source>
</evidence>
<dbReference type="PROSITE" id="PS50005">
    <property type="entry name" value="TPR"/>
    <property type="match status" value="1"/>
</dbReference>
<dbReference type="Gene3D" id="3.40.50.10140">
    <property type="entry name" value="Toll/interleukin-1 receptor homology (TIR) domain"/>
    <property type="match status" value="1"/>
</dbReference>
<dbReference type="GO" id="GO:0007165">
    <property type="term" value="P:signal transduction"/>
    <property type="evidence" value="ECO:0007669"/>
    <property type="project" value="InterPro"/>
</dbReference>
<dbReference type="RefSeq" id="WP_272965094.1">
    <property type="nucleotide sequence ID" value="NZ_CALBIY010000025.1"/>
</dbReference>
<dbReference type="AlphaFoldDB" id="A0A350P3K5"/>
<protein>
    <recommendedName>
        <fullName evidence="7">TIR domain-containing protein</fullName>
    </recommendedName>
</protein>
<dbReference type="PANTHER" id="PTHR24365">
    <property type="entry name" value="TOLL-LIKE RECEPTOR"/>
    <property type="match status" value="1"/>
</dbReference>
<evidence type="ECO:0000256" key="5">
    <source>
        <dbReference type="ARBA" id="ARBA00023136"/>
    </source>
</evidence>
<name>A0A350P3K5_9ALTE</name>
<evidence type="ECO:0000256" key="6">
    <source>
        <dbReference type="PROSITE-ProRule" id="PRU00339"/>
    </source>
</evidence>
<dbReference type="InterPro" id="IPR019734">
    <property type="entry name" value="TPR_rpt"/>
</dbReference>
<keyword evidence="2" id="KW-0812">Transmembrane</keyword>
<evidence type="ECO:0000259" key="7">
    <source>
        <dbReference type="PROSITE" id="PS50104"/>
    </source>
</evidence>
<feature type="domain" description="TIR" evidence="7">
    <location>
        <begin position="1"/>
        <end position="127"/>
    </location>
</feature>
<dbReference type="SUPFAM" id="SSF48452">
    <property type="entry name" value="TPR-like"/>
    <property type="match status" value="2"/>
</dbReference>
<dbReference type="Pfam" id="PF13676">
    <property type="entry name" value="TIR_2"/>
    <property type="match status" value="1"/>
</dbReference>
<evidence type="ECO:0000313" key="9">
    <source>
        <dbReference type="Proteomes" id="UP000263517"/>
    </source>
</evidence>
<dbReference type="PANTHER" id="PTHR24365:SF541">
    <property type="entry name" value="PROTEIN TOLL-RELATED"/>
    <property type="match status" value="1"/>
</dbReference>
<dbReference type="EMBL" id="DNAN01000318">
    <property type="protein sequence ID" value="HAW75872.1"/>
    <property type="molecule type" value="Genomic_DNA"/>
</dbReference>
<organism evidence="8 9">
    <name type="scientific">Alteromonas australica</name>
    <dbReference type="NCBI Taxonomy" id="589873"/>
    <lineage>
        <taxon>Bacteria</taxon>
        <taxon>Pseudomonadati</taxon>
        <taxon>Pseudomonadota</taxon>
        <taxon>Gammaproteobacteria</taxon>
        <taxon>Alteromonadales</taxon>
        <taxon>Alteromonadaceae</taxon>
        <taxon>Alteromonas/Salinimonas group</taxon>
        <taxon>Alteromonas</taxon>
    </lineage>
</organism>
<keyword evidence="5" id="KW-0472">Membrane</keyword>
<dbReference type="InterPro" id="IPR027417">
    <property type="entry name" value="P-loop_NTPase"/>
</dbReference>
<keyword evidence="6" id="KW-0802">TPR repeat</keyword>
<dbReference type="InterPro" id="IPR035897">
    <property type="entry name" value="Toll_tir_struct_dom_sf"/>
</dbReference>
<evidence type="ECO:0000256" key="2">
    <source>
        <dbReference type="ARBA" id="ARBA00022692"/>
    </source>
</evidence>
<dbReference type="SMART" id="SM00255">
    <property type="entry name" value="TIR"/>
    <property type="match status" value="1"/>
</dbReference>
<evidence type="ECO:0000256" key="4">
    <source>
        <dbReference type="ARBA" id="ARBA00022989"/>
    </source>
</evidence>
<dbReference type="GO" id="GO:0038023">
    <property type="term" value="F:signaling receptor activity"/>
    <property type="evidence" value="ECO:0007669"/>
    <property type="project" value="TreeGrafter"/>
</dbReference>
<dbReference type="InterPro" id="IPR000157">
    <property type="entry name" value="TIR_dom"/>
</dbReference>
<dbReference type="SUPFAM" id="SSF52540">
    <property type="entry name" value="P-loop containing nucleoside triphosphate hydrolases"/>
    <property type="match status" value="1"/>
</dbReference>
<dbReference type="SUPFAM" id="SSF52200">
    <property type="entry name" value="Toll/Interleukin receptor TIR domain"/>
    <property type="match status" value="1"/>
</dbReference>